<protein>
    <recommendedName>
        <fullName evidence="3">Zn(2)-C6 fungal-type domain-containing protein</fullName>
    </recommendedName>
</protein>
<dbReference type="Gene3D" id="4.10.240.10">
    <property type="entry name" value="Zn(2)-C6 fungal-type DNA-binding domain"/>
    <property type="match status" value="1"/>
</dbReference>
<proteinExistence type="predicted"/>
<keyword evidence="1" id="KW-0539">Nucleus</keyword>
<dbReference type="PANTHER" id="PTHR47256">
    <property type="entry name" value="ZN(II)2CYS6 TRANSCRIPTION FACTOR (EUROFUNG)-RELATED"/>
    <property type="match status" value="1"/>
</dbReference>
<dbReference type="GO" id="GO:0008270">
    <property type="term" value="F:zinc ion binding"/>
    <property type="evidence" value="ECO:0007669"/>
    <property type="project" value="InterPro"/>
</dbReference>
<evidence type="ECO:0000313" key="4">
    <source>
        <dbReference type="EMBL" id="RMJ05267.1"/>
    </source>
</evidence>
<dbReference type="EMBL" id="NKUJ01000423">
    <property type="protein sequence ID" value="RMJ05267.1"/>
    <property type="molecule type" value="Genomic_DNA"/>
</dbReference>
<dbReference type="SUPFAM" id="SSF57701">
    <property type="entry name" value="Zn2/Cys6 DNA-binding domain"/>
    <property type="match status" value="1"/>
</dbReference>
<name>A0A3M2RIV5_9HYPO</name>
<dbReference type="InterPro" id="IPR001138">
    <property type="entry name" value="Zn2Cys6_DnaBD"/>
</dbReference>
<evidence type="ECO:0000256" key="2">
    <source>
        <dbReference type="SAM" id="MobiDB-lite"/>
    </source>
</evidence>
<dbReference type="OrthoDB" id="10261408at2759"/>
<feature type="compositionally biased region" description="Low complexity" evidence="2">
    <location>
        <begin position="1"/>
        <end position="12"/>
    </location>
</feature>
<sequence>MAPSSRPLLPRPASERPRIGSRIQGPPLYKPPKTRTACHHCRKRKVKCGGQRPTCRACIQRELKCEYPIEKSEVLEAGSESRDLVAKLRSLPYDKALELFQHLREGQGSSAAGDSSTTSASNQGSSIPPSIPDTFILRSCMPGTPNNLEFELAIRHPIAYPTLYPIPIGSLPPERMIRPTRTIQSPSKSSSPESDESARQHTISPTPNLSLAQAQTTPLVYDSLKQLDISYWTDVPISNELAARVISLYLEIDYPVLPLFHAELFVQDLVEQRGYFCSRFLISALLSWACQAYTALDPDVSVFSVEFFSEAERCLSAMPSANTLTAVSALQLLCMTAVTQGRDDVALSYLQESVKVGRTMGLFGVQPGRPSANSWLDGYHDWRIAASYTAWGVFNWVSVHGLHYQRAEIEIPPQLPMPGDVEFNPTMQGVYSAHSDPKADTFRACCQLWVIFHQVLWSYYGQKQAGAPSQRVPIEFAEGIYRRLLMWADDLPLNLVRSDLSNHGVMMMHIYFHAIVTDIFRPLLTEAEVSKPLRLGSFSAPQATPEAAYLASVNQLKRLLLMYRLNFRTAMFSVVWQTALIYVANAMMRELKTSSNEWRYYLHLCMAGLEDLYASFRVFGSIAKAVLGVAIEHGALRTSEARRITNELEELGRHHTVAKPLGDGREVANWIIDLDLAVTDPEAAQGSNLAEKFQELIIEETPSKQSQS</sequence>
<dbReference type="Pfam" id="PF00172">
    <property type="entry name" value="Zn_clus"/>
    <property type="match status" value="1"/>
</dbReference>
<gene>
    <name evidence="4" type="ORF">CDV36_014053</name>
</gene>
<evidence type="ECO:0000313" key="5">
    <source>
        <dbReference type="Proteomes" id="UP000277212"/>
    </source>
</evidence>
<dbReference type="InterPro" id="IPR036864">
    <property type="entry name" value="Zn2-C6_fun-type_DNA-bd_sf"/>
</dbReference>
<dbReference type="CDD" id="cd00067">
    <property type="entry name" value="GAL4"/>
    <property type="match status" value="1"/>
</dbReference>
<dbReference type="SMART" id="SM00066">
    <property type="entry name" value="GAL4"/>
    <property type="match status" value="1"/>
</dbReference>
<dbReference type="AlphaFoldDB" id="A0A3M2RIV5"/>
<keyword evidence="5" id="KW-1185">Reference proteome</keyword>
<dbReference type="PRINTS" id="PR00755">
    <property type="entry name" value="AFLATOXINBRP"/>
</dbReference>
<dbReference type="PROSITE" id="PS00463">
    <property type="entry name" value="ZN2_CY6_FUNGAL_1"/>
    <property type="match status" value="1"/>
</dbReference>
<feature type="region of interest" description="Disordered" evidence="2">
    <location>
        <begin position="181"/>
        <end position="207"/>
    </location>
</feature>
<dbReference type="STRING" id="2010991.A0A3M2RIV5"/>
<feature type="compositionally biased region" description="Low complexity" evidence="2">
    <location>
        <begin position="108"/>
        <end position="126"/>
    </location>
</feature>
<reference evidence="4 5" key="1">
    <citation type="submission" date="2017-06" db="EMBL/GenBank/DDBJ databases">
        <title>Comparative genomic analysis of Ambrosia Fusariam Clade fungi.</title>
        <authorList>
            <person name="Stajich J.E."/>
            <person name="Carrillo J."/>
            <person name="Kijimoto T."/>
            <person name="Eskalen A."/>
            <person name="O'Donnell K."/>
            <person name="Kasson M."/>
        </authorList>
    </citation>
    <scope>NUCLEOTIDE SEQUENCE [LARGE SCALE GENOMIC DNA]</scope>
    <source>
        <strain evidence="4">UCR3666</strain>
    </source>
</reference>
<organism evidence="4 5">
    <name type="scientific">Fusarium kuroshium</name>
    <dbReference type="NCBI Taxonomy" id="2010991"/>
    <lineage>
        <taxon>Eukaryota</taxon>
        <taxon>Fungi</taxon>
        <taxon>Dikarya</taxon>
        <taxon>Ascomycota</taxon>
        <taxon>Pezizomycotina</taxon>
        <taxon>Sordariomycetes</taxon>
        <taxon>Hypocreomycetidae</taxon>
        <taxon>Hypocreales</taxon>
        <taxon>Nectriaceae</taxon>
        <taxon>Fusarium</taxon>
        <taxon>Fusarium solani species complex</taxon>
    </lineage>
</organism>
<dbReference type="CDD" id="cd12148">
    <property type="entry name" value="fungal_TF_MHR"/>
    <property type="match status" value="1"/>
</dbReference>
<feature type="domain" description="Zn(2)-C6 fungal-type" evidence="3">
    <location>
        <begin position="37"/>
        <end position="67"/>
    </location>
</feature>
<accession>A0A3M2RIV5</accession>
<feature type="region of interest" description="Disordered" evidence="2">
    <location>
        <begin position="1"/>
        <end position="35"/>
    </location>
</feature>
<dbReference type="InterPro" id="IPR053187">
    <property type="entry name" value="Notoamide_regulator"/>
</dbReference>
<feature type="region of interest" description="Disordered" evidence="2">
    <location>
        <begin position="106"/>
        <end position="128"/>
    </location>
</feature>
<dbReference type="Proteomes" id="UP000277212">
    <property type="component" value="Unassembled WGS sequence"/>
</dbReference>
<dbReference type="GO" id="GO:0000981">
    <property type="term" value="F:DNA-binding transcription factor activity, RNA polymerase II-specific"/>
    <property type="evidence" value="ECO:0007669"/>
    <property type="project" value="InterPro"/>
</dbReference>
<dbReference type="PROSITE" id="PS50048">
    <property type="entry name" value="ZN2_CY6_FUNGAL_2"/>
    <property type="match status" value="1"/>
</dbReference>
<comment type="caution">
    <text evidence="4">The sequence shown here is derived from an EMBL/GenBank/DDBJ whole genome shotgun (WGS) entry which is preliminary data.</text>
</comment>
<dbReference type="PANTHER" id="PTHR47256:SF1">
    <property type="entry name" value="ZN(II)2CYS6 TRANSCRIPTION FACTOR (EUROFUNG)"/>
    <property type="match status" value="1"/>
</dbReference>
<evidence type="ECO:0000259" key="3">
    <source>
        <dbReference type="PROSITE" id="PS50048"/>
    </source>
</evidence>
<evidence type="ECO:0000256" key="1">
    <source>
        <dbReference type="ARBA" id="ARBA00023242"/>
    </source>
</evidence>